<dbReference type="CDD" id="cd04301">
    <property type="entry name" value="NAT_SF"/>
    <property type="match status" value="1"/>
</dbReference>
<dbReference type="GO" id="GO:0016747">
    <property type="term" value="F:acyltransferase activity, transferring groups other than amino-acyl groups"/>
    <property type="evidence" value="ECO:0007669"/>
    <property type="project" value="InterPro"/>
</dbReference>
<keyword evidence="3" id="KW-1185">Reference proteome</keyword>
<dbReference type="Gene3D" id="3.40.630.30">
    <property type="match status" value="1"/>
</dbReference>
<reference evidence="3" key="1">
    <citation type="submission" date="2016-10" db="EMBL/GenBank/DDBJ databases">
        <authorList>
            <person name="Varghese N."/>
            <person name="Submissions S."/>
        </authorList>
    </citation>
    <scope>NUCLEOTIDE SEQUENCE [LARGE SCALE GENOMIC DNA]</scope>
    <source>
        <strain evidence="3">DSM 28881</strain>
    </source>
</reference>
<dbReference type="EMBL" id="FORM01000010">
    <property type="protein sequence ID" value="SFJ58263.1"/>
    <property type="molecule type" value="Genomic_DNA"/>
</dbReference>
<gene>
    <name evidence="2" type="ORF">SAMN05443431_11088</name>
</gene>
<evidence type="ECO:0000313" key="3">
    <source>
        <dbReference type="Proteomes" id="UP000199559"/>
    </source>
</evidence>
<proteinExistence type="predicted"/>
<dbReference type="RefSeq" id="WP_177183548.1">
    <property type="nucleotide sequence ID" value="NZ_FORM01000010.1"/>
</dbReference>
<dbReference type="AlphaFoldDB" id="A0A1I3SHV4"/>
<dbReference type="STRING" id="1144750.SAMN05443431_11088"/>
<protein>
    <recommendedName>
        <fullName evidence="1">N-acetyltransferase domain-containing protein</fullName>
    </recommendedName>
</protein>
<sequence>MQNKDIVIKPILGIDTIPVRHAVLRQGKPIDACVLPQDDLDTTFHFGLYYKNQLVGVCTLVADQSPLFSDANQYRLRAMGILEQHQGLHFGKQLLTHGIDFLKTKNIDRLWFNARLVALNFYKNNGFETIGNQFDIPDVGPHYTMHKSLK</sequence>
<dbReference type="Pfam" id="PF00583">
    <property type="entry name" value="Acetyltransf_1"/>
    <property type="match status" value="1"/>
</dbReference>
<dbReference type="Proteomes" id="UP000199559">
    <property type="component" value="Unassembled WGS sequence"/>
</dbReference>
<accession>A0A1I3SHV4</accession>
<name>A0A1I3SHV4_9FLAO</name>
<dbReference type="InterPro" id="IPR016181">
    <property type="entry name" value="Acyl_CoA_acyltransferase"/>
</dbReference>
<evidence type="ECO:0000259" key="1">
    <source>
        <dbReference type="PROSITE" id="PS51186"/>
    </source>
</evidence>
<dbReference type="InterPro" id="IPR000182">
    <property type="entry name" value="GNAT_dom"/>
</dbReference>
<feature type="domain" description="N-acetyltransferase" evidence="1">
    <location>
        <begin position="6"/>
        <end position="150"/>
    </location>
</feature>
<dbReference type="SUPFAM" id="SSF55729">
    <property type="entry name" value="Acyl-CoA N-acyltransferases (Nat)"/>
    <property type="match status" value="1"/>
</dbReference>
<evidence type="ECO:0000313" key="2">
    <source>
        <dbReference type="EMBL" id="SFJ58263.1"/>
    </source>
</evidence>
<organism evidence="2 3">
    <name type="scientific">Olleya namhaensis</name>
    <dbReference type="NCBI Taxonomy" id="1144750"/>
    <lineage>
        <taxon>Bacteria</taxon>
        <taxon>Pseudomonadati</taxon>
        <taxon>Bacteroidota</taxon>
        <taxon>Flavobacteriia</taxon>
        <taxon>Flavobacteriales</taxon>
        <taxon>Flavobacteriaceae</taxon>
    </lineage>
</organism>
<dbReference type="PROSITE" id="PS51186">
    <property type="entry name" value="GNAT"/>
    <property type="match status" value="1"/>
</dbReference>